<gene>
    <name evidence="2" type="ORF">DFR70_101350</name>
</gene>
<sequence length="241" mass="26665">MTAAHCHPRTLRAEIASLGQGRGIIGRHPEAVRAEFDGGLGDAGIARHHDVVVWHPLTARQPRERVPPTRPRPGQTVRTGIGTAYERDHDARGVADPGSRRSDFRLGAAYSNAQVRGPPTRRCRSRGSGVMAHVHSRTRDPCATASAATARPIFSVVGVRDRDIRALRRSRRTRHARNAHAAAASEQRWSTRPRTLSTRCHTSTHTTESLPSAPQIPARPACTYGMFRTPRRQIYPICRNR</sequence>
<reference evidence="2 3" key="1">
    <citation type="submission" date="2018-05" db="EMBL/GenBank/DDBJ databases">
        <title>Genomic Encyclopedia of Type Strains, Phase IV (KMG-IV): sequencing the most valuable type-strain genomes for metagenomic binning, comparative biology and taxonomic classification.</title>
        <authorList>
            <person name="Goeker M."/>
        </authorList>
    </citation>
    <scope>NUCLEOTIDE SEQUENCE [LARGE SCALE GENOMIC DNA]</scope>
    <source>
        <strain evidence="2 3">DSM 44704</strain>
    </source>
</reference>
<comment type="caution">
    <text evidence="2">The sequence shown here is derived from an EMBL/GenBank/DDBJ whole genome shotgun (WGS) entry which is preliminary data.</text>
</comment>
<dbReference type="Proteomes" id="UP000247569">
    <property type="component" value="Unassembled WGS sequence"/>
</dbReference>
<accession>A0A318KDS7</accession>
<protein>
    <submittedName>
        <fullName evidence="2">Uncharacterized protein</fullName>
    </submittedName>
</protein>
<feature type="region of interest" description="Disordered" evidence="1">
    <location>
        <begin position="175"/>
        <end position="214"/>
    </location>
</feature>
<organism evidence="2 3">
    <name type="scientific">Nocardia tenerifensis</name>
    <dbReference type="NCBI Taxonomy" id="228006"/>
    <lineage>
        <taxon>Bacteria</taxon>
        <taxon>Bacillati</taxon>
        <taxon>Actinomycetota</taxon>
        <taxon>Actinomycetes</taxon>
        <taxon>Mycobacteriales</taxon>
        <taxon>Nocardiaceae</taxon>
        <taxon>Nocardia</taxon>
    </lineage>
</organism>
<evidence type="ECO:0000313" key="2">
    <source>
        <dbReference type="EMBL" id="PXX70929.1"/>
    </source>
</evidence>
<keyword evidence="3" id="KW-1185">Reference proteome</keyword>
<proteinExistence type="predicted"/>
<dbReference type="EMBL" id="QJKF01000001">
    <property type="protein sequence ID" value="PXX70929.1"/>
    <property type="molecule type" value="Genomic_DNA"/>
</dbReference>
<evidence type="ECO:0000256" key="1">
    <source>
        <dbReference type="SAM" id="MobiDB-lite"/>
    </source>
</evidence>
<dbReference type="AlphaFoldDB" id="A0A318KDS7"/>
<name>A0A318KDS7_9NOCA</name>
<evidence type="ECO:0000313" key="3">
    <source>
        <dbReference type="Proteomes" id="UP000247569"/>
    </source>
</evidence>
<feature type="compositionally biased region" description="Polar residues" evidence="1">
    <location>
        <begin position="187"/>
        <end position="212"/>
    </location>
</feature>